<dbReference type="Pfam" id="PF08240">
    <property type="entry name" value="ADH_N"/>
    <property type="match status" value="1"/>
</dbReference>
<dbReference type="Pfam" id="PF00107">
    <property type="entry name" value="ADH_zinc_N"/>
    <property type="match status" value="1"/>
</dbReference>
<dbReference type="Gene3D" id="3.90.180.10">
    <property type="entry name" value="Medium-chain alcohol dehydrogenases, catalytic domain"/>
    <property type="match status" value="1"/>
</dbReference>
<reference evidence="9 10" key="1">
    <citation type="submission" date="2020-09" db="EMBL/GenBank/DDBJ databases">
        <title>novel species in genus Nocardioides.</title>
        <authorList>
            <person name="Zhang G."/>
        </authorList>
    </citation>
    <scope>NUCLEOTIDE SEQUENCE [LARGE SCALE GENOMIC DNA]</scope>
    <source>
        <strain evidence="9 10">19197</strain>
    </source>
</reference>
<comment type="catalytic activity">
    <reaction evidence="6">
        <text>a primary alcohol + NADP(+) = an aldehyde + NADPH + H(+)</text>
        <dbReference type="Rhea" id="RHEA:15937"/>
        <dbReference type="ChEBI" id="CHEBI:15378"/>
        <dbReference type="ChEBI" id="CHEBI:15734"/>
        <dbReference type="ChEBI" id="CHEBI:17478"/>
        <dbReference type="ChEBI" id="CHEBI:57783"/>
        <dbReference type="ChEBI" id="CHEBI:58349"/>
        <dbReference type="EC" id="1.1.1.2"/>
    </reaction>
</comment>
<comment type="cofactor">
    <cofactor evidence="1 7">
        <name>Zn(2+)</name>
        <dbReference type="ChEBI" id="CHEBI:29105"/>
    </cofactor>
</comment>
<evidence type="ECO:0000313" key="10">
    <source>
        <dbReference type="Proteomes" id="UP000649289"/>
    </source>
</evidence>
<dbReference type="CDD" id="cd05283">
    <property type="entry name" value="CAD1"/>
    <property type="match status" value="1"/>
</dbReference>
<dbReference type="PROSITE" id="PS00059">
    <property type="entry name" value="ADH_ZINC"/>
    <property type="match status" value="1"/>
</dbReference>
<evidence type="ECO:0000256" key="2">
    <source>
        <dbReference type="ARBA" id="ARBA00022723"/>
    </source>
</evidence>
<dbReference type="InterPro" id="IPR011032">
    <property type="entry name" value="GroES-like_sf"/>
</dbReference>
<evidence type="ECO:0000256" key="6">
    <source>
        <dbReference type="ARBA" id="ARBA00048262"/>
    </source>
</evidence>
<dbReference type="SMART" id="SM00829">
    <property type="entry name" value="PKS_ER"/>
    <property type="match status" value="1"/>
</dbReference>
<dbReference type="SUPFAM" id="SSF50129">
    <property type="entry name" value="GroES-like"/>
    <property type="match status" value="1"/>
</dbReference>
<dbReference type="InterPro" id="IPR013154">
    <property type="entry name" value="ADH-like_N"/>
</dbReference>
<dbReference type="InterPro" id="IPR013149">
    <property type="entry name" value="ADH-like_C"/>
</dbReference>
<protein>
    <recommendedName>
        <fullName evidence="5">alcohol dehydrogenase (NADP(+))</fullName>
        <ecNumber evidence="5">1.1.1.2</ecNumber>
    </recommendedName>
</protein>
<dbReference type="EC" id="1.1.1.2" evidence="5"/>
<keyword evidence="3 7" id="KW-0862">Zinc</keyword>
<evidence type="ECO:0000313" key="9">
    <source>
        <dbReference type="EMBL" id="MBD3914192.1"/>
    </source>
</evidence>
<sequence length="350" mass="36699">MSRTTGYRATTTPGQVEVFDFDRRALRPDDVELRITHCGVCHTDLHALGGPADQRGDAPLVPGHELVGDVVAIGSDVTRFAVGDPVAVGNIVDSCGECARCRAGQENMCEDFPTLTYGGVDRLDGTVTLGGWSSSYVAREAFVYHRPAGLDPAAVAPLMCAGVTVWEPLREWGAGPGVRVGVVGLGGLGHLAVKLAVALGAEVTAFTRTAGKADDARALGAHQVVVSTDEGAMAAAGSSLDLIIDCAPTTHDLGPYLRTLALDGTLVVVGDLGEARVQAMDLLRARRRLASSGSAGRVRTQEMLDFCGEHGVVADVETLPSAQVASALDRLARGDVRYRFTLDLTDLEVR</sequence>
<organism evidence="9 10">
    <name type="scientific">Nocardioides hwasunensis</name>
    <dbReference type="NCBI Taxonomy" id="397258"/>
    <lineage>
        <taxon>Bacteria</taxon>
        <taxon>Bacillati</taxon>
        <taxon>Actinomycetota</taxon>
        <taxon>Actinomycetes</taxon>
        <taxon>Propionibacteriales</taxon>
        <taxon>Nocardioidaceae</taxon>
        <taxon>Nocardioides</taxon>
    </lineage>
</organism>
<evidence type="ECO:0000256" key="4">
    <source>
        <dbReference type="ARBA" id="ARBA00023002"/>
    </source>
</evidence>
<comment type="similarity">
    <text evidence="7">Belongs to the zinc-containing alcohol dehydrogenase family.</text>
</comment>
<evidence type="ECO:0000256" key="1">
    <source>
        <dbReference type="ARBA" id="ARBA00001947"/>
    </source>
</evidence>
<dbReference type="InterPro" id="IPR002328">
    <property type="entry name" value="ADH_Zn_CS"/>
</dbReference>
<evidence type="ECO:0000259" key="8">
    <source>
        <dbReference type="SMART" id="SM00829"/>
    </source>
</evidence>
<dbReference type="PANTHER" id="PTHR42683">
    <property type="entry name" value="ALDEHYDE REDUCTASE"/>
    <property type="match status" value="1"/>
</dbReference>
<dbReference type="SUPFAM" id="SSF51735">
    <property type="entry name" value="NAD(P)-binding Rossmann-fold domains"/>
    <property type="match status" value="1"/>
</dbReference>
<dbReference type="RefSeq" id="WP_191198513.1">
    <property type="nucleotide sequence ID" value="NZ_BAAAPA010000003.1"/>
</dbReference>
<dbReference type="PROSITE" id="PS00065">
    <property type="entry name" value="D_2_HYDROXYACID_DH_1"/>
    <property type="match status" value="1"/>
</dbReference>
<dbReference type="Gene3D" id="3.40.50.720">
    <property type="entry name" value="NAD(P)-binding Rossmann-like Domain"/>
    <property type="match status" value="1"/>
</dbReference>
<comment type="caution">
    <text evidence="9">The sequence shown here is derived from an EMBL/GenBank/DDBJ whole genome shotgun (WGS) entry which is preliminary data.</text>
</comment>
<name>A0ABR8MDZ9_9ACTN</name>
<dbReference type="EMBL" id="JACXYY010000002">
    <property type="protein sequence ID" value="MBD3914192.1"/>
    <property type="molecule type" value="Genomic_DNA"/>
</dbReference>
<gene>
    <name evidence="9" type="ORF">IEZ25_06160</name>
</gene>
<keyword evidence="2 7" id="KW-0479">Metal-binding</keyword>
<feature type="domain" description="Enoyl reductase (ER)" evidence="8">
    <location>
        <begin position="14"/>
        <end position="342"/>
    </location>
</feature>
<dbReference type="Proteomes" id="UP000649289">
    <property type="component" value="Unassembled WGS sequence"/>
</dbReference>
<evidence type="ECO:0000256" key="5">
    <source>
        <dbReference type="ARBA" id="ARBA00024074"/>
    </source>
</evidence>
<dbReference type="InterPro" id="IPR029752">
    <property type="entry name" value="D-isomer_DH_CS1"/>
</dbReference>
<dbReference type="InterPro" id="IPR036291">
    <property type="entry name" value="NAD(P)-bd_dom_sf"/>
</dbReference>
<proteinExistence type="inferred from homology"/>
<evidence type="ECO:0000256" key="7">
    <source>
        <dbReference type="RuleBase" id="RU361277"/>
    </source>
</evidence>
<dbReference type="InterPro" id="IPR047109">
    <property type="entry name" value="CAD-like"/>
</dbReference>
<keyword evidence="4" id="KW-0560">Oxidoreductase</keyword>
<keyword evidence="10" id="KW-1185">Reference proteome</keyword>
<accession>A0ABR8MDZ9</accession>
<dbReference type="InterPro" id="IPR020843">
    <property type="entry name" value="ER"/>
</dbReference>
<evidence type="ECO:0000256" key="3">
    <source>
        <dbReference type="ARBA" id="ARBA00022833"/>
    </source>
</evidence>